<keyword evidence="3 4" id="KW-0732">Signal</keyword>
<dbReference type="GO" id="GO:0015768">
    <property type="term" value="P:maltose transport"/>
    <property type="evidence" value="ECO:0007669"/>
    <property type="project" value="TreeGrafter"/>
</dbReference>
<keyword evidence="2" id="KW-0813">Transport</keyword>
<comment type="similarity">
    <text evidence="1">Belongs to the bacterial solute-binding protein 1 family.</text>
</comment>
<dbReference type="GO" id="GO:0042956">
    <property type="term" value="P:maltodextrin transmembrane transport"/>
    <property type="evidence" value="ECO:0007669"/>
    <property type="project" value="TreeGrafter"/>
</dbReference>
<dbReference type="Gene3D" id="3.40.190.10">
    <property type="entry name" value="Periplasmic binding protein-like II"/>
    <property type="match status" value="1"/>
</dbReference>
<dbReference type="Pfam" id="PF01547">
    <property type="entry name" value="SBP_bac_1"/>
    <property type="match status" value="1"/>
</dbReference>
<dbReference type="EMBL" id="CAJQZC010000015">
    <property type="protein sequence ID" value="CAG4924691.1"/>
    <property type="molecule type" value="Genomic_DNA"/>
</dbReference>
<proteinExistence type="inferred from homology"/>
<sequence>MLTRRKFISMVAASSVLAPALLRAATNGSFTYVGWTQDEAASKATIAKMFQQFEQSDPSASMNVVGFPYAQMQQNLFLRLRAHQPVDVAQLTLQWLPQFGGTGKMVDFNDVFGKAALEKVIDPGILRLGQFRGKQVGMPWTMGSIAMVANASMLKEAGIAQPPVTIDAFLEALKAIKAKFPESVPYAMSTKDNASVVGDFQTWLWTFGGHIFNDQGQVVVNSPAAVHTLEFMTNLVKDRLAAKDTDRYDARRLFAQNRCAFYQDAPLARGFARDNSGKGAAFDANVLSVATPVLKQGDVPRSFAWGHLFGSFAADKQSFDAKSAPAQFVSYISLTDEPQLEYFRQVGLFPVTRSAIAKLSGDPYVANWTRNARNATRDELAVFPNVADLTVIVGEQVQAAVLGQKSPAEAIDAMSKRLSAAIE</sequence>
<feature type="chain" id="PRO_5040454917" description="ABC transporter substrate-binding protein" evidence="4">
    <location>
        <begin position="25"/>
        <end position="423"/>
    </location>
</feature>
<evidence type="ECO:0000313" key="6">
    <source>
        <dbReference type="Proteomes" id="UP000789704"/>
    </source>
</evidence>
<evidence type="ECO:0000256" key="3">
    <source>
        <dbReference type="ARBA" id="ARBA00022729"/>
    </source>
</evidence>
<organism evidence="5 6">
    <name type="scientific">Paraburkholderia saeva</name>
    <dbReference type="NCBI Taxonomy" id="2777537"/>
    <lineage>
        <taxon>Bacteria</taxon>
        <taxon>Pseudomonadati</taxon>
        <taxon>Pseudomonadota</taxon>
        <taxon>Betaproteobacteria</taxon>
        <taxon>Burkholderiales</taxon>
        <taxon>Burkholderiaceae</taxon>
        <taxon>Paraburkholderia</taxon>
    </lineage>
</organism>
<evidence type="ECO:0000313" key="5">
    <source>
        <dbReference type="EMBL" id="CAG4924691.1"/>
    </source>
</evidence>
<dbReference type="Proteomes" id="UP000789704">
    <property type="component" value="Unassembled WGS sequence"/>
</dbReference>
<evidence type="ECO:0008006" key="7">
    <source>
        <dbReference type="Google" id="ProtNLM"/>
    </source>
</evidence>
<dbReference type="PANTHER" id="PTHR30061">
    <property type="entry name" value="MALTOSE-BINDING PERIPLASMIC PROTEIN"/>
    <property type="match status" value="1"/>
</dbReference>
<dbReference type="GO" id="GO:1901982">
    <property type="term" value="F:maltose binding"/>
    <property type="evidence" value="ECO:0007669"/>
    <property type="project" value="TreeGrafter"/>
</dbReference>
<dbReference type="PANTHER" id="PTHR30061:SF50">
    <property type="entry name" value="MALTOSE_MALTODEXTRIN-BINDING PERIPLASMIC PROTEIN"/>
    <property type="match status" value="1"/>
</dbReference>
<feature type="signal peptide" evidence="4">
    <location>
        <begin position="1"/>
        <end position="24"/>
    </location>
</feature>
<comment type="caution">
    <text evidence="5">The sequence shown here is derived from an EMBL/GenBank/DDBJ whole genome shotgun (WGS) entry which is preliminary data.</text>
</comment>
<name>A0A9N8S277_9BURK</name>
<reference evidence="5" key="1">
    <citation type="submission" date="2021-04" db="EMBL/GenBank/DDBJ databases">
        <authorList>
            <person name="Vanwijnsberghe S."/>
        </authorList>
    </citation>
    <scope>NUCLEOTIDE SEQUENCE</scope>
    <source>
        <strain evidence="5">LMG 31841</strain>
    </source>
</reference>
<evidence type="ECO:0000256" key="2">
    <source>
        <dbReference type="ARBA" id="ARBA00022448"/>
    </source>
</evidence>
<dbReference type="AlphaFoldDB" id="A0A9N8S277"/>
<gene>
    <name evidence="5" type="ORF">LMG31841_05410</name>
</gene>
<dbReference type="InterPro" id="IPR006059">
    <property type="entry name" value="SBP"/>
</dbReference>
<dbReference type="SUPFAM" id="SSF53850">
    <property type="entry name" value="Periplasmic binding protein-like II"/>
    <property type="match status" value="1"/>
</dbReference>
<evidence type="ECO:0000256" key="1">
    <source>
        <dbReference type="ARBA" id="ARBA00008520"/>
    </source>
</evidence>
<protein>
    <recommendedName>
        <fullName evidence="7">ABC transporter substrate-binding protein</fullName>
    </recommendedName>
</protein>
<accession>A0A9N8S277</accession>
<keyword evidence="6" id="KW-1185">Reference proteome</keyword>
<evidence type="ECO:0000256" key="4">
    <source>
        <dbReference type="SAM" id="SignalP"/>
    </source>
</evidence>
<dbReference type="GO" id="GO:0055052">
    <property type="term" value="C:ATP-binding cassette (ABC) transporter complex, substrate-binding subunit-containing"/>
    <property type="evidence" value="ECO:0007669"/>
    <property type="project" value="TreeGrafter"/>
</dbReference>